<reference evidence="1" key="1">
    <citation type="submission" date="2018-05" db="EMBL/GenBank/DDBJ databases">
        <authorList>
            <person name="Lanie J.A."/>
            <person name="Ng W.-L."/>
            <person name="Kazmierczak K.M."/>
            <person name="Andrzejewski T.M."/>
            <person name="Davidsen T.M."/>
            <person name="Wayne K.J."/>
            <person name="Tettelin H."/>
            <person name="Glass J.I."/>
            <person name="Rusch D."/>
            <person name="Podicherti R."/>
            <person name="Tsui H.-C.T."/>
            <person name="Winkler M.E."/>
        </authorList>
    </citation>
    <scope>NUCLEOTIDE SEQUENCE</scope>
</reference>
<accession>A0A382VGG5</accession>
<name>A0A382VGG5_9ZZZZ</name>
<dbReference type="EMBL" id="UINC01151788">
    <property type="protein sequence ID" value="SVD45594.1"/>
    <property type="molecule type" value="Genomic_DNA"/>
</dbReference>
<organism evidence="1">
    <name type="scientific">marine metagenome</name>
    <dbReference type="NCBI Taxonomy" id="408172"/>
    <lineage>
        <taxon>unclassified sequences</taxon>
        <taxon>metagenomes</taxon>
        <taxon>ecological metagenomes</taxon>
    </lineage>
</organism>
<evidence type="ECO:0008006" key="2">
    <source>
        <dbReference type="Google" id="ProtNLM"/>
    </source>
</evidence>
<evidence type="ECO:0000313" key="1">
    <source>
        <dbReference type="EMBL" id="SVD45594.1"/>
    </source>
</evidence>
<feature type="non-terminal residue" evidence="1">
    <location>
        <position position="1"/>
    </location>
</feature>
<sequence length="84" mass="10191">VLYANEMNKFHHLDNRLQYQFLINTIRKRNRFSKWNKSIESENINAIKRYYNYSNEKARDVLPLLSNENLNTIRGRINYGGIQR</sequence>
<proteinExistence type="predicted"/>
<dbReference type="AlphaFoldDB" id="A0A382VGG5"/>
<gene>
    <name evidence="1" type="ORF">METZ01_LOCUS398448</name>
</gene>
<dbReference type="Gene3D" id="1.20.272.50">
    <property type="entry name" value="Bacteriophage clamp loader A subunit, A' domain"/>
    <property type="match status" value="1"/>
</dbReference>
<protein>
    <recommendedName>
        <fullName evidence="2">DNA polymerase</fullName>
    </recommendedName>
</protein>